<dbReference type="FunFam" id="1.10.472.130:FF:000054">
    <property type="entry name" value="Predicted protein"/>
    <property type="match status" value="1"/>
</dbReference>
<proteinExistence type="inferred from homology"/>
<dbReference type="InterPro" id="IPR042222">
    <property type="entry name" value="Dynein_2_N"/>
</dbReference>
<keyword evidence="3" id="KW-0880">Kelch repeat</keyword>
<keyword evidence="14" id="KW-0966">Cell projection</keyword>
<keyword evidence="8" id="KW-0067">ATP-binding</keyword>
<evidence type="ECO:0000256" key="11">
    <source>
        <dbReference type="ARBA" id="ARBA00023069"/>
    </source>
</evidence>
<evidence type="ECO:0000313" key="18">
    <source>
        <dbReference type="Proteomes" id="UP000001449"/>
    </source>
</evidence>
<reference evidence="17 18" key="2">
    <citation type="journal article" date="2008" name="Nature">
        <title>The Phaeodactylum genome reveals the evolutionary history of diatom genomes.</title>
        <authorList>
            <person name="Bowler C."/>
            <person name="Allen A.E."/>
            <person name="Badger J.H."/>
            <person name="Grimwood J."/>
            <person name="Jabbari K."/>
            <person name="Kuo A."/>
            <person name="Maheswari U."/>
            <person name="Martens C."/>
            <person name="Maumus F."/>
            <person name="Otillar R.P."/>
            <person name="Rayko E."/>
            <person name="Salamov A."/>
            <person name="Vandepoele K."/>
            <person name="Beszteri B."/>
            <person name="Gruber A."/>
            <person name="Heijde M."/>
            <person name="Katinka M."/>
            <person name="Mock T."/>
            <person name="Valentin K."/>
            <person name="Verret F."/>
            <person name="Berges J.A."/>
            <person name="Brownlee C."/>
            <person name="Cadoret J.P."/>
            <person name="Chiovitti A."/>
            <person name="Choi C.J."/>
            <person name="Coesel S."/>
            <person name="De Martino A."/>
            <person name="Detter J.C."/>
            <person name="Durkin C."/>
            <person name="Falciatore A."/>
            <person name="Fournet J."/>
            <person name="Haruta M."/>
            <person name="Huysman M.J."/>
            <person name="Jenkins B.D."/>
            <person name="Jiroutova K."/>
            <person name="Jorgensen R.E."/>
            <person name="Joubert Y."/>
            <person name="Kaplan A."/>
            <person name="Kroger N."/>
            <person name="Kroth P.G."/>
            <person name="La Roche J."/>
            <person name="Lindquist E."/>
            <person name="Lommer M."/>
            <person name="Martin-Jezequel V."/>
            <person name="Lopez P.J."/>
            <person name="Lucas S."/>
            <person name="Mangogna M."/>
            <person name="McGinnis K."/>
            <person name="Medlin L.K."/>
            <person name="Montsant A."/>
            <person name="Oudot-Le Secq M.P."/>
            <person name="Napoli C."/>
            <person name="Obornik M."/>
            <person name="Parker M.S."/>
            <person name="Petit J.L."/>
            <person name="Porcel B.M."/>
            <person name="Poulsen N."/>
            <person name="Robison M."/>
            <person name="Rychlewski L."/>
            <person name="Rynearson T.A."/>
            <person name="Schmutz J."/>
            <person name="Shapiro H."/>
            <person name="Siaut M."/>
            <person name="Stanley M."/>
            <person name="Sussman M.R."/>
            <person name="Taylor A.R."/>
            <person name="Vardi A."/>
            <person name="von Dassow P."/>
            <person name="Vyverman W."/>
            <person name="Willis A."/>
            <person name="Wyrwicz L.S."/>
            <person name="Rokhsar D.S."/>
            <person name="Weissenbach J."/>
            <person name="Armbrust E.V."/>
            <person name="Green B.R."/>
            <person name="Van de Peer Y."/>
            <person name="Grigoriev I.V."/>
        </authorList>
    </citation>
    <scope>NUCLEOTIDE SEQUENCE [LARGE SCALE GENOMIC DNA]</scope>
    <source>
        <strain evidence="17 18">CCMP1335</strain>
    </source>
</reference>
<dbReference type="InterPro" id="IPR003593">
    <property type="entry name" value="AAA+_ATPase"/>
</dbReference>
<dbReference type="GeneID" id="7447191"/>
<dbReference type="PANTHER" id="PTHR45703:SF8">
    <property type="entry name" value="DYNEINS HEAVY CHAIN"/>
    <property type="match status" value="1"/>
</dbReference>
<keyword evidence="6" id="KW-0677">Repeat</keyword>
<dbReference type="Pfam" id="PF17852">
    <property type="entry name" value="Dynein_AAA_lid"/>
    <property type="match status" value="1"/>
</dbReference>
<dbReference type="InterPro" id="IPR041589">
    <property type="entry name" value="DNAH3_AAA_lid_1"/>
</dbReference>
<dbReference type="eggNOG" id="KOG3595">
    <property type="taxonomic scope" value="Eukaryota"/>
</dbReference>
<dbReference type="InterPro" id="IPR024743">
    <property type="entry name" value="Dynein_HC_stalk"/>
</dbReference>
<dbReference type="FunFam" id="1.20.920.30:FF:000002">
    <property type="entry name" value="Dynein axonemal heavy chain 3"/>
    <property type="match status" value="1"/>
</dbReference>
<sequence length="2390" mass="269265">MKLDLAEMTKLWEVSGKLEAFIDESKELVWRDVDLESLEDKAKAQLKEVNGLHKCTRECDAFKSLDKICKDFLATIPLIVLLGSKCMRPRHWKALTQVSGAESFVPPCDNVDMPLGDLLSIDLLKFSNDVEEICDQASKEDKMETALQQIEERWSSINLTMSPHQKKDGNVEETVPLLGIGEEDFESLENDQLVIQGMMASRYLVQFEREVHSWQKSLFNVNEVFLLVGDIQRTWSYLEPLFIHSDEVKRELPEDATRFITIDIDTRGVLHKAWDTKNVNRAFNEFGLIDKLEGIQEQLDICKKSLADFLDGRRRQFPRYYFVSEADLLDILSNGGNPEKILSHISKIYLSTKTLVLSETKSSTGRPSATEFVAGVGSEVVTFEPAVPLEGKVEIYMQTILDAQKKSLFATTKRSLDRYHTMPRPEWILAKDDASRPRDPAQTTLLVLAINHVKEVEEALAALGNGESDALVHYSEKQVTQLDDLIKLTHSELSKGDRTRVMVCITMDAHARDIVEKMIRTNVNSVDSFMWQSQLKHKFQRAEVAICDAILPYGYEYLGNGPRLVITPLTDRVYVTATQALNLKMGCAPAGPAGTGKTETTKDLANALAKLIYVINCSPEMDYKGLGNIFKGVASSGAWVCFDEFNRLVPEVLSVCTVQFKSVCDGIAADATRIRVEGDEINLDPTCGAFITMNPGYLGRSELPEGLKALFRPMTVMVPDLILICENMLMAEGFVTAKALASKFFCLYSLLKALLSAQLHYDWGLRAIKSVLVVAGGFKRAEPDLAEDALLMRALRDFNVPKIAREDEVVFFGLLGDLFPGLDPTRKRDESFEKYVDQACAKLGNDPDETFCLKVVQTEELLAIRHCVFIMGPAGAGKSQCWRTLKEARNLRDPDMLTKVVDINPKALKTEELYGYISMATREWRDGLLSNVMRHLSCIPDEKPKWIILDGDLDANWIESMNSVMDDNRMLTLASNERIPLLPHMRMIFEIRDLKHATPATVSRAGILYISTDEGTQWKSLINSWSTKKAFAEETATLLNSFFDKYISNTLLWLLINTKSVVPMEDMNRVQVLLNMLDGCLHEENLKKPETIEIAFVYCAVWALGSTLCVADDGTDYRKMFSEWWREEFKDVKFPSRDTVFDYWLDPEVNAFDSWTKSPFFYSVQYNSSKVSMTQVTVPTPETCSVAYWMDMMVKMRKPVMLAGPAGTGKTQLVSGMLNKFKPSAYTSATINFNFYTTSAVLADTMALPLEKKTGCNYGPPGTTKLVYFVDDINLPEVDTYNTQSAIAHLRQHMEYEHCYELQKMTLRNIANTQVVSCMNPTAGCFNINPRLQRWFATFALGLPGSTSLLTIYQTFLDGHLQNFTDDIKSQSINLIKAALGLHSLVSSTFRKTATNFHYEFNVRHISNVFQGLLVSSPEHFKTAEKFTLLWLHESERVYGDRLVTAEDLSKYNTLAQTQCKKVFPTFPSAKYYAKENADPLLFCHFAEGIEDNVYNQVSSLVTMNKVLEEGLKEYNETNATMDLVLFEDAMKHVARIVRIIRNEGGHALLVGVGGSGKQSLARLAAFICGFNVFQFTVSSTYSISEFKDDLKAMFMKAGVKNEGVMFLLTDSQITNERFLIFINDLLASGDIPDLFPPDEVDDIVNSVTNCVKDAGIVPEKKQCWDYFIARIRKNLHVCLCFSPVGDGFRNRAKRFPALVNCTVIDMFQPWPKDALYSVGKRFLSQVDLGTDEERDVIERFLPFSFEAVNKATTEYKKKERRNVYTTPKSYLELIKLYKILLEDRRSDASAAISRLDNGLTKLRDTSECVARLEVDLKVMLEDASIKREKAEKISETVSKEKAIVEVETANAQKEKEQVAKIAEEVGKKQQDTENDLAKAEPAVEAAMQALDTLDQKDLSACKGMLKPPPQLDEVFAATMCLLAGNGKVKDQSWDAAKKQLMGNIKDYMMYLKEIKARVDDGSINQQNFKEVRQYVEKDYFTVENIKTKNTAAAGLCSFILNIVTYYDIVTTVEPKRQALAEANKQLAESNEKLRSVMENVAALEEKLSQLTKDLNEANASKKEAMDAVAAGERKLNLAQRLTNALSSENERWGENIIALRANEKLLTGDVLLASAFVSYIGPFTKPFRANLMDTFRLFLQKEFTKIAKDMTELDPYGVLSTLTTTSEIARWRAEGLPSDAVSTENAILVTNSSRWPLIIDPQLQGIKWIKQKESAPERNLQIVRLGQKDLIRKLEIALENGYTILIENLGETIDAVLMPVIQRATVKRGTKLFIKLGDKECDFHPDFRLYLQTKLSNPHYPPEIQAETTLINFTVTMVGLEDQLLNMVVEKERPDLAALSTDLVGQQNGFVITLGQLEDDILHKLATAEGDITENVALIEGLEETKRIS</sequence>
<dbReference type="Gene3D" id="1.20.140.100">
    <property type="entry name" value="Dynein heavy chain, N-terminal domain 2"/>
    <property type="match status" value="1"/>
</dbReference>
<feature type="domain" description="AAA+ ATPase" evidence="16">
    <location>
        <begin position="583"/>
        <end position="686"/>
    </location>
</feature>
<dbReference type="InterPro" id="IPR026983">
    <property type="entry name" value="DHC"/>
</dbReference>
<dbReference type="GO" id="GO:0045505">
    <property type="term" value="F:dynein intermediate chain binding"/>
    <property type="evidence" value="ECO:0007669"/>
    <property type="project" value="InterPro"/>
</dbReference>
<dbReference type="PaxDb" id="35128-Thaps35342"/>
<evidence type="ECO:0000256" key="3">
    <source>
        <dbReference type="ARBA" id="ARBA00022441"/>
    </source>
</evidence>
<evidence type="ECO:0000256" key="10">
    <source>
        <dbReference type="ARBA" id="ARBA00023054"/>
    </source>
</evidence>
<evidence type="ECO:0000256" key="13">
    <source>
        <dbReference type="ARBA" id="ARBA00023212"/>
    </source>
</evidence>
<feature type="coiled-coil region" evidence="15">
    <location>
        <begin position="1845"/>
        <end position="1872"/>
    </location>
</feature>
<dbReference type="OMA" id="GPKWIML"/>
<dbReference type="GO" id="GO:0030286">
    <property type="term" value="C:dynein complex"/>
    <property type="evidence" value="ECO:0007669"/>
    <property type="project" value="UniProtKB-KW"/>
</dbReference>
<evidence type="ECO:0000313" key="17">
    <source>
        <dbReference type="EMBL" id="ACI64693.1"/>
    </source>
</evidence>
<keyword evidence="7" id="KW-0547">Nucleotide-binding</keyword>
<dbReference type="GO" id="GO:0007018">
    <property type="term" value="P:microtubule-based movement"/>
    <property type="evidence" value="ECO:0007669"/>
    <property type="project" value="InterPro"/>
</dbReference>
<dbReference type="FunFam" id="3.40.50.300:FF:002141">
    <property type="entry name" value="Dynein heavy chain"/>
    <property type="match status" value="1"/>
</dbReference>
<evidence type="ECO:0000256" key="5">
    <source>
        <dbReference type="ARBA" id="ARBA00022701"/>
    </source>
</evidence>
<dbReference type="FunFam" id="1.20.920.20:FF:000001">
    <property type="entry name" value="dynein heavy chain 2, axonemal"/>
    <property type="match status" value="1"/>
</dbReference>
<evidence type="ECO:0000256" key="4">
    <source>
        <dbReference type="ARBA" id="ARBA00022490"/>
    </source>
</evidence>
<dbReference type="PANTHER" id="PTHR45703">
    <property type="entry name" value="DYNEIN HEAVY CHAIN"/>
    <property type="match status" value="1"/>
</dbReference>
<dbReference type="Gene3D" id="1.10.287.2620">
    <property type="match status" value="1"/>
</dbReference>
<dbReference type="SMART" id="SM00382">
    <property type="entry name" value="AAA"/>
    <property type="match status" value="2"/>
</dbReference>
<dbReference type="Proteomes" id="UP000001449">
    <property type="component" value="Chromosome 7"/>
</dbReference>
<dbReference type="FunFam" id="3.40.50.300:FF:001275">
    <property type="entry name" value="Dynein heavy chain, putative"/>
    <property type="match status" value="1"/>
</dbReference>
<feature type="non-terminal residue" evidence="17">
    <location>
        <position position="2390"/>
    </location>
</feature>
<dbReference type="InterPro" id="IPR041466">
    <property type="entry name" value="Dynein_AAA5_ext"/>
</dbReference>
<evidence type="ECO:0000256" key="7">
    <source>
        <dbReference type="ARBA" id="ARBA00022741"/>
    </source>
</evidence>
<keyword evidence="18" id="KW-1185">Reference proteome</keyword>
<dbReference type="Pfam" id="PF08393">
    <property type="entry name" value="DHC_N2"/>
    <property type="match status" value="1"/>
</dbReference>
<evidence type="ECO:0000256" key="15">
    <source>
        <dbReference type="SAM" id="Coils"/>
    </source>
</evidence>
<dbReference type="FunFam" id="3.40.50.300:FF:000738">
    <property type="entry name" value="Dynein heavy chain axonemal"/>
    <property type="match status" value="1"/>
</dbReference>
<dbReference type="InterPro" id="IPR043157">
    <property type="entry name" value="Dynein_AAA1S"/>
</dbReference>
<reference evidence="17 18" key="1">
    <citation type="journal article" date="2004" name="Science">
        <title>The genome of the diatom Thalassiosira pseudonana: ecology, evolution, and metabolism.</title>
        <authorList>
            <person name="Armbrust E.V."/>
            <person name="Berges J.A."/>
            <person name="Bowler C."/>
            <person name="Green B.R."/>
            <person name="Martinez D."/>
            <person name="Putnam N.H."/>
            <person name="Zhou S."/>
            <person name="Allen A.E."/>
            <person name="Apt K.E."/>
            <person name="Bechner M."/>
            <person name="Brzezinski M.A."/>
            <person name="Chaal B.K."/>
            <person name="Chiovitti A."/>
            <person name="Davis A.K."/>
            <person name="Demarest M.S."/>
            <person name="Detter J.C."/>
            <person name="Glavina T."/>
            <person name="Goodstein D."/>
            <person name="Hadi M.Z."/>
            <person name="Hellsten U."/>
            <person name="Hildebrand M."/>
            <person name="Jenkins B.D."/>
            <person name="Jurka J."/>
            <person name="Kapitonov V.V."/>
            <person name="Kroger N."/>
            <person name="Lau W.W."/>
            <person name="Lane T.W."/>
            <person name="Larimer F.W."/>
            <person name="Lippmeier J.C."/>
            <person name="Lucas S."/>
            <person name="Medina M."/>
            <person name="Montsant A."/>
            <person name="Obornik M."/>
            <person name="Parker M.S."/>
            <person name="Palenik B."/>
            <person name="Pazour G.J."/>
            <person name="Richardson P.M."/>
            <person name="Rynearson T.A."/>
            <person name="Saito M.A."/>
            <person name="Schwartz D.C."/>
            <person name="Thamatrakoln K."/>
            <person name="Valentin K."/>
            <person name="Vardi A."/>
            <person name="Wilkerson F.P."/>
            <person name="Rokhsar D.S."/>
        </authorList>
    </citation>
    <scope>NUCLEOTIDE SEQUENCE [LARGE SCALE GENOMIC DNA]</scope>
    <source>
        <strain evidence="17 18">CCMP1335</strain>
    </source>
</reference>
<name>B5YNU5_THAPS</name>
<feature type="domain" description="AAA+ ATPase" evidence="16">
    <location>
        <begin position="1196"/>
        <end position="1347"/>
    </location>
</feature>
<dbReference type="Gene3D" id="1.20.920.30">
    <property type="match status" value="1"/>
</dbReference>
<evidence type="ECO:0000256" key="1">
    <source>
        <dbReference type="ARBA" id="ARBA00004430"/>
    </source>
</evidence>
<keyword evidence="9" id="KW-0243">Dynein</keyword>
<comment type="similarity">
    <text evidence="2">Belongs to the dynein heavy chain family.</text>
</comment>
<dbReference type="InterPro" id="IPR035706">
    <property type="entry name" value="AAA_9"/>
</dbReference>
<dbReference type="SUPFAM" id="SSF52540">
    <property type="entry name" value="P-loop containing nucleoside triphosphate hydrolases"/>
    <property type="match status" value="4"/>
</dbReference>
<dbReference type="InterPro" id="IPR035699">
    <property type="entry name" value="AAA_6"/>
</dbReference>
<dbReference type="Gene3D" id="6.10.140.1060">
    <property type="match status" value="1"/>
</dbReference>
<dbReference type="GO" id="GO:0051959">
    <property type="term" value="F:dynein light intermediate chain binding"/>
    <property type="evidence" value="ECO:0007669"/>
    <property type="project" value="InterPro"/>
</dbReference>
<keyword evidence="5" id="KW-0493">Microtubule</keyword>
<gene>
    <name evidence="17" type="ORF">THAPS_35342</name>
</gene>
<dbReference type="Pfam" id="PF12780">
    <property type="entry name" value="AAA_8"/>
    <property type="match status" value="1"/>
</dbReference>
<dbReference type="STRING" id="35128.B5YNU5"/>
<dbReference type="InterPro" id="IPR042228">
    <property type="entry name" value="Dynein_linker_3"/>
</dbReference>
<dbReference type="KEGG" id="tps:THAPS_35342"/>
<dbReference type="Pfam" id="PF17857">
    <property type="entry name" value="AAA_lid_1"/>
    <property type="match status" value="1"/>
</dbReference>
<keyword evidence="13" id="KW-0206">Cytoskeleton</keyword>
<feature type="coiled-coil region" evidence="15">
    <location>
        <begin position="2020"/>
        <end position="2075"/>
    </location>
</feature>
<dbReference type="FunFam" id="1.10.287.2620:FF:000001">
    <property type="entry name" value="Cytoplasmic dynein heavy chain 1"/>
    <property type="match status" value="1"/>
</dbReference>
<keyword evidence="4" id="KW-0963">Cytoplasm</keyword>
<evidence type="ECO:0000256" key="14">
    <source>
        <dbReference type="ARBA" id="ARBA00023273"/>
    </source>
</evidence>
<dbReference type="Pfam" id="PF12775">
    <property type="entry name" value="AAA_7"/>
    <property type="match status" value="1"/>
</dbReference>
<dbReference type="Gene3D" id="3.20.180.20">
    <property type="entry name" value="Dynein heavy chain, N-terminal domain 2"/>
    <property type="match status" value="1"/>
</dbReference>
<organism evidence="17 18">
    <name type="scientific">Thalassiosira pseudonana</name>
    <name type="common">Marine diatom</name>
    <name type="synonym">Cyclotella nana</name>
    <dbReference type="NCBI Taxonomy" id="35128"/>
    <lineage>
        <taxon>Eukaryota</taxon>
        <taxon>Sar</taxon>
        <taxon>Stramenopiles</taxon>
        <taxon>Ochrophyta</taxon>
        <taxon>Bacillariophyta</taxon>
        <taxon>Coscinodiscophyceae</taxon>
        <taxon>Thalassiosirophycidae</taxon>
        <taxon>Thalassiosirales</taxon>
        <taxon>Thalassiosiraceae</taxon>
        <taxon>Thalassiosira</taxon>
    </lineage>
</organism>
<keyword evidence="10 15" id="KW-0175">Coiled coil</keyword>
<dbReference type="InParanoid" id="B5YNU5"/>
<evidence type="ECO:0000259" key="16">
    <source>
        <dbReference type="SMART" id="SM00382"/>
    </source>
</evidence>
<keyword evidence="11" id="KW-0969">Cilium</keyword>
<dbReference type="FunFam" id="1.10.8.710:FF:000007">
    <property type="entry name" value="Putative dynein heavy chain"/>
    <property type="match status" value="1"/>
</dbReference>
<dbReference type="EMBL" id="CP001160">
    <property type="protein sequence ID" value="ACI64693.1"/>
    <property type="molecule type" value="Genomic_DNA"/>
</dbReference>
<evidence type="ECO:0000256" key="9">
    <source>
        <dbReference type="ARBA" id="ARBA00023017"/>
    </source>
</evidence>
<keyword evidence="12" id="KW-0505">Motor protein</keyword>
<comment type="subcellular location">
    <subcellularLocation>
        <location evidence="1">Cytoplasm</location>
        <location evidence="1">Cytoskeleton</location>
        <location evidence="1">Cilium axoneme</location>
    </subcellularLocation>
</comment>
<dbReference type="Gene3D" id="1.10.472.130">
    <property type="match status" value="1"/>
</dbReference>
<dbReference type="GO" id="GO:0005524">
    <property type="term" value="F:ATP binding"/>
    <property type="evidence" value="ECO:0007669"/>
    <property type="project" value="UniProtKB-KW"/>
</dbReference>
<dbReference type="HOGENOM" id="CLU_000038_3_2_1"/>
<dbReference type="FunFam" id="3.40.50.300:FF:000049">
    <property type="entry name" value="Dynein, axonemal, heavy chain 5"/>
    <property type="match status" value="1"/>
</dbReference>
<dbReference type="Gene3D" id="3.40.50.300">
    <property type="entry name" value="P-loop containing nucleotide triphosphate hydrolases"/>
    <property type="match status" value="4"/>
</dbReference>
<dbReference type="Pfam" id="PF12777">
    <property type="entry name" value="MT"/>
    <property type="match status" value="1"/>
</dbReference>
<evidence type="ECO:0000256" key="8">
    <source>
        <dbReference type="ARBA" id="ARBA00022840"/>
    </source>
</evidence>
<evidence type="ECO:0000256" key="6">
    <source>
        <dbReference type="ARBA" id="ARBA00022737"/>
    </source>
</evidence>
<dbReference type="InterPro" id="IPR027417">
    <property type="entry name" value="P-loop_NTPase"/>
</dbReference>
<protein>
    <recommendedName>
        <fullName evidence="16">AAA+ ATPase domain-containing protein</fullName>
    </recommendedName>
</protein>
<dbReference type="Gene3D" id="1.20.58.1120">
    <property type="match status" value="1"/>
</dbReference>
<dbReference type="Gene3D" id="1.10.8.710">
    <property type="match status" value="1"/>
</dbReference>
<dbReference type="InterPro" id="IPR013602">
    <property type="entry name" value="Dynein_heavy_linker"/>
</dbReference>
<evidence type="ECO:0000256" key="12">
    <source>
        <dbReference type="ARBA" id="ARBA00023175"/>
    </source>
</evidence>
<dbReference type="Pfam" id="PF12781">
    <property type="entry name" value="AAA_9"/>
    <property type="match status" value="1"/>
</dbReference>
<dbReference type="GO" id="GO:0005874">
    <property type="term" value="C:microtubule"/>
    <property type="evidence" value="ECO:0007669"/>
    <property type="project" value="UniProtKB-KW"/>
</dbReference>
<dbReference type="Pfam" id="PF12774">
    <property type="entry name" value="AAA_6"/>
    <property type="match status" value="1"/>
</dbReference>
<dbReference type="RefSeq" id="XP_002295976.1">
    <property type="nucleotide sequence ID" value="XM_002295940.1"/>
</dbReference>
<evidence type="ECO:0000256" key="2">
    <source>
        <dbReference type="ARBA" id="ARBA00008887"/>
    </source>
</evidence>
<dbReference type="InterPro" id="IPR024317">
    <property type="entry name" value="Dynein_heavy_chain_D4_dom"/>
</dbReference>
<dbReference type="Gene3D" id="1.20.920.20">
    <property type="match status" value="1"/>
</dbReference>
<dbReference type="GO" id="GO:0005930">
    <property type="term" value="C:axoneme"/>
    <property type="evidence" value="ECO:0007669"/>
    <property type="project" value="UniProtKB-SubCell"/>
</dbReference>
<accession>B5YNU5</accession>